<feature type="transmembrane region" description="Helical" evidence="2">
    <location>
        <begin position="42"/>
        <end position="63"/>
    </location>
</feature>
<keyword evidence="2" id="KW-1133">Transmembrane helix</keyword>
<feature type="compositionally biased region" description="Low complexity" evidence="1">
    <location>
        <begin position="17"/>
        <end position="30"/>
    </location>
</feature>
<sequence>MSEEPASASETPGPDGAETAETPTVPAAAPRSLLDRLRRNRMGALAAGLVVAVAVGLLLSVLVPSDPQLLAYVLLGLLVTAAVAATVRFLSPDRGLGAQASAFVATALGVHLMLVTGAVDSAGSGLLQQIAGKGMSIGFDKAVLAALAVPVVSTGVLLCGLVAAIVAGWGPRNPEEPRPSRPAGY</sequence>
<gene>
    <name evidence="3" type="ORF">RN606_11345</name>
    <name evidence="4" type="ORF">RN607_11285</name>
</gene>
<feature type="transmembrane region" description="Helical" evidence="2">
    <location>
        <begin position="142"/>
        <end position="169"/>
    </location>
</feature>
<keyword evidence="2" id="KW-0472">Membrane</keyword>
<reference evidence="3 5" key="1">
    <citation type="submission" date="2023-09" db="EMBL/GenBank/DDBJ databases">
        <title>Demequina sp. a novel bacteria isolated from Capsicum annuum.</title>
        <authorList>
            <person name="Humaira Z."/>
            <person name="Lee J."/>
            <person name="Cho D."/>
        </authorList>
    </citation>
    <scope>NUCLEOTIDE SEQUENCE [LARGE SCALE GENOMIC DNA]</scope>
    <source>
        <strain evidence="3 5">OYTSA14</strain>
        <strain evidence="4">PMTSA13</strain>
    </source>
</reference>
<keyword evidence="5" id="KW-1185">Reference proteome</keyword>
<evidence type="ECO:0000313" key="5">
    <source>
        <dbReference type="Proteomes" id="UP001304125"/>
    </source>
</evidence>
<feature type="transmembrane region" description="Helical" evidence="2">
    <location>
        <begin position="102"/>
        <end position="122"/>
    </location>
</feature>
<proteinExistence type="predicted"/>
<protein>
    <submittedName>
        <fullName evidence="3">Uncharacterized protein</fullName>
    </submittedName>
</protein>
<evidence type="ECO:0000313" key="3">
    <source>
        <dbReference type="EMBL" id="WNM23946.1"/>
    </source>
</evidence>
<dbReference type="AlphaFoldDB" id="A0AA96F4K0"/>
<dbReference type="RefSeq" id="WP_313497252.1">
    <property type="nucleotide sequence ID" value="NZ_CP134879.1"/>
</dbReference>
<evidence type="ECO:0000313" key="4">
    <source>
        <dbReference type="EMBL" id="WNM26774.1"/>
    </source>
</evidence>
<dbReference type="KEGG" id="dcp:RN607_11285"/>
<organism evidence="3 5">
    <name type="scientific">Demequina capsici</name>
    <dbReference type="NCBI Taxonomy" id="3075620"/>
    <lineage>
        <taxon>Bacteria</taxon>
        <taxon>Bacillati</taxon>
        <taxon>Actinomycetota</taxon>
        <taxon>Actinomycetes</taxon>
        <taxon>Micrococcales</taxon>
        <taxon>Demequinaceae</taxon>
        <taxon>Demequina</taxon>
    </lineage>
</organism>
<evidence type="ECO:0000256" key="1">
    <source>
        <dbReference type="SAM" id="MobiDB-lite"/>
    </source>
</evidence>
<keyword evidence="2" id="KW-0812">Transmembrane</keyword>
<dbReference type="EMBL" id="CP134879">
    <property type="protein sequence ID" value="WNM23946.1"/>
    <property type="molecule type" value="Genomic_DNA"/>
</dbReference>
<feature type="transmembrane region" description="Helical" evidence="2">
    <location>
        <begin position="69"/>
        <end position="90"/>
    </location>
</feature>
<dbReference type="EMBL" id="CP134880">
    <property type="protein sequence ID" value="WNM26774.1"/>
    <property type="molecule type" value="Genomic_DNA"/>
</dbReference>
<dbReference type="Proteomes" id="UP001303408">
    <property type="component" value="Chromosome"/>
</dbReference>
<feature type="region of interest" description="Disordered" evidence="1">
    <location>
        <begin position="1"/>
        <end position="31"/>
    </location>
</feature>
<accession>A0AA96F4K0</accession>
<evidence type="ECO:0000256" key="2">
    <source>
        <dbReference type="SAM" id="Phobius"/>
    </source>
</evidence>
<dbReference type="Proteomes" id="UP001304125">
    <property type="component" value="Chromosome"/>
</dbReference>
<accession>A0AA96JFF6</accession>
<name>A0AA96F4K0_9MICO</name>